<dbReference type="AlphaFoldDB" id="A0A392TWV5"/>
<organism evidence="1 2">
    <name type="scientific">Trifolium medium</name>
    <dbReference type="NCBI Taxonomy" id="97028"/>
    <lineage>
        <taxon>Eukaryota</taxon>
        <taxon>Viridiplantae</taxon>
        <taxon>Streptophyta</taxon>
        <taxon>Embryophyta</taxon>
        <taxon>Tracheophyta</taxon>
        <taxon>Spermatophyta</taxon>
        <taxon>Magnoliopsida</taxon>
        <taxon>eudicotyledons</taxon>
        <taxon>Gunneridae</taxon>
        <taxon>Pentapetalae</taxon>
        <taxon>rosids</taxon>
        <taxon>fabids</taxon>
        <taxon>Fabales</taxon>
        <taxon>Fabaceae</taxon>
        <taxon>Papilionoideae</taxon>
        <taxon>50 kb inversion clade</taxon>
        <taxon>NPAAA clade</taxon>
        <taxon>Hologalegina</taxon>
        <taxon>IRL clade</taxon>
        <taxon>Trifolieae</taxon>
        <taxon>Trifolium</taxon>
    </lineage>
</organism>
<evidence type="ECO:0000313" key="1">
    <source>
        <dbReference type="EMBL" id="MCI65378.1"/>
    </source>
</evidence>
<keyword evidence="2" id="KW-1185">Reference proteome</keyword>
<protein>
    <recommendedName>
        <fullName evidence="3">Gag-pol polyprotein</fullName>
    </recommendedName>
</protein>
<comment type="caution">
    <text evidence="1">The sequence shown here is derived from an EMBL/GenBank/DDBJ whole genome shotgun (WGS) entry which is preliminary data.</text>
</comment>
<feature type="non-terminal residue" evidence="1">
    <location>
        <position position="46"/>
    </location>
</feature>
<proteinExistence type="predicted"/>
<sequence length="46" mass="5355">MVYGTDAMIPVEINPSSWRRETVTDEENNEALEENLDMVEEIREKA</sequence>
<name>A0A392TWV5_9FABA</name>
<accession>A0A392TWV5</accession>
<evidence type="ECO:0008006" key="3">
    <source>
        <dbReference type="Google" id="ProtNLM"/>
    </source>
</evidence>
<reference evidence="1 2" key="1">
    <citation type="journal article" date="2018" name="Front. Plant Sci.">
        <title>Red Clover (Trifolium pratense) and Zigzag Clover (T. medium) - A Picture of Genomic Similarities and Differences.</title>
        <authorList>
            <person name="Dluhosova J."/>
            <person name="Istvanek J."/>
            <person name="Nedelnik J."/>
            <person name="Repkova J."/>
        </authorList>
    </citation>
    <scope>NUCLEOTIDE SEQUENCE [LARGE SCALE GENOMIC DNA]</scope>
    <source>
        <strain evidence="2">cv. 10/8</strain>
        <tissue evidence="1">Leaf</tissue>
    </source>
</reference>
<dbReference type="Proteomes" id="UP000265520">
    <property type="component" value="Unassembled WGS sequence"/>
</dbReference>
<dbReference type="EMBL" id="LXQA010674718">
    <property type="protein sequence ID" value="MCI65378.1"/>
    <property type="molecule type" value="Genomic_DNA"/>
</dbReference>
<evidence type="ECO:0000313" key="2">
    <source>
        <dbReference type="Proteomes" id="UP000265520"/>
    </source>
</evidence>